<name>A0ABD2MNQ4_9CUCU</name>
<evidence type="ECO:0000313" key="3">
    <source>
        <dbReference type="Proteomes" id="UP001516400"/>
    </source>
</evidence>
<dbReference type="AlphaFoldDB" id="A0ABD2MNQ4"/>
<dbReference type="InterPro" id="IPR038914">
    <property type="entry name" value="DCAF15"/>
</dbReference>
<protein>
    <submittedName>
        <fullName evidence="2">Uncharacterized protein</fullName>
    </submittedName>
</protein>
<feature type="compositionally biased region" description="Polar residues" evidence="1">
    <location>
        <begin position="110"/>
        <end position="124"/>
    </location>
</feature>
<keyword evidence="3" id="KW-1185">Reference proteome</keyword>
<reference evidence="2 3" key="1">
    <citation type="journal article" date="2021" name="BMC Biol.">
        <title>Horizontally acquired antibacterial genes associated with adaptive radiation of ladybird beetles.</title>
        <authorList>
            <person name="Li H.S."/>
            <person name="Tang X.F."/>
            <person name="Huang Y.H."/>
            <person name="Xu Z.Y."/>
            <person name="Chen M.L."/>
            <person name="Du X.Y."/>
            <person name="Qiu B.Y."/>
            <person name="Chen P.T."/>
            <person name="Zhang W."/>
            <person name="Slipinski A."/>
            <person name="Escalona H.E."/>
            <person name="Waterhouse R.M."/>
            <person name="Zwick A."/>
            <person name="Pang H."/>
        </authorList>
    </citation>
    <scope>NUCLEOTIDE SEQUENCE [LARGE SCALE GENOMIC DNA]</scope>
    <source>
        <strain evidence="2">SYSU2018</strain>
    </source>
</reference>
<dbReference type="EMBL" id="JABFTP020000021">
    <property type="protein sequence ID" value="KAL3267974.1"/>
    <property type="molecule type" value="Genomic_DNA"/>
</dbReference>
<organism evidence="2 3">
    <name type="scientific">Cryptolaemus montrouzieri</name>
    <dbReference type="NCBI Taxonomy" id="559131"/>
    <lineage>
        <taxon>Eukaryota</taxon>
        <taxon>Metazoa</taxon>
        <taxon>Ecdysozoa</taxon>
        <taxon>Arthropoda</taxon>
        <taxon>Hexapoda</taxon>
        <taxon>Insecta</taxon>
        <taxon>Pterygota</taxon>
        <taxon>Neoptera</taxon>
        <taxon>Endopterygota</taxon>
        <taxon>Coleoptera</taxon>
        <taxon>Polyphaga</taxon>
        <taxon>Cucujiformia</taxon>
        <taxon>Coccinelloidea</taxon>
        <taxon>Coccinellidae</taxon>
        <taxon>Scymninae</taxon>
        <taxon>Scymnini</taxon>
        <taxon>Cryptolaemus</taxon>
    </lineage>
</organism>
<feature type="region of interest" description="Disordered" evidence="1">
    <location>
        <begin position="1"/>
        <end position="25"/>
    </location>
</feature>
<dbReference type="PANTHER" id="PTHR28541">
    <property type="entry name" value="DDB1- AND CUL4-ASSOCIATED FACTOR 15"/>
    <property type="match status" value="1"/>
</dbReference>
<proteinExistence type="predicted"/>
<accession>A0ABD2MNQ4</accession>
<dbReference type="CDD" id="cd20913">
    <property type="entry name" value="DCAF15-CTD"/>
    <property type="match status" value="1"/>
</dbReference>
<comment type="caution">
    <text evidence="2">The sequence shown here is derived from an EMBL/GenBank/DDBJ whole genome shotgun (WGS) entry which is preliminary data.</text>
</comment>
<evidence type="ECO:0000313" key="2">
    <source>
        <dbReference type="EMBL" id="KAL3267974.1"/>
    </source>
</evidence>
<feature type="compositionally biased region" description="Polar residues" evidence="1">
    <location>
        <begin position="7"/>
        <end position="22"/>
    </location>
</feature>
<dbReference type="InterPro" id="IPR047319">
    <property type="entry name" value="DCAF15_C"/>
</dbReference>
<sequence>MKRLQTTKEYQFSVPHSSSVQKTSEKTKIDLKNAEKAYEFTEENEKCEKLSLFRKRRLAEKKYEFSEDNTENIVPFNSLRRERRFFRRCIRSPDLNSLFLSPRSPGIRSPIQSPSSRNGQFSPSGARNVYCTSFRNSPHHSNRSPISPKEATRKFHVYSPSCLDSDPDYDSKLIMRVNGANTGQVSNFSGCVGWGNDNSRPNSCGLLIVDPLRRDAKPKWIKKVVRRYSNGDFENGSLLSGQSRDDYNIPIEIPLIAQTLSDQLLDIVPDFRLDQITHMQLIVTQRTFDCEQFIQRQAQQQCTESQMQFLHCQDYDIKIIYVCPIGGLIICKANIKIGALKNASNLLTSSTGKLCLVKDFKPIPPLKLPKVHCQKVLVLDYGFMSTKTVLRDYSSNYEIYLGEEELPCLRSHSNYVSSEEFFYFSETATIDFEENSL</sequence>
<gene>
    <name evidence="2" type="ORF">HHI36_007110</name>
</gene>
<feature type="region of interest" description="Disordered" evidence="1">
    <location>
        <begin position="104"/>
        <end position="124"/>
    </location>
</feature>
<dbReference type="Proteomes" id="UP001516400">
    <property type="component" value="Unassembled WGS sequence"/>
</dbReference>
<evidence type="ECO:0000256" key="1">
    <source>
        <dbReference type="SAM" id="MobiDB-lite"/>
    </source>
</evidence>
<dbReference type="PANTHER" id="PTHR28541:SF1">
    <property type="entry name" value="DDB1- AND CUL4-ASSOCIATED FACTOR 15"/>
    <property type="match status" value="1"/>
</dbReference>